<reference evidence="4 5" key="1">
    <citation type="submission" date="2019-04" db="EMBL/GenBank/DDBJ databases">
        <title>Altererythrobacter aquimixticola sp. nov., isolated from sediment of junction between the ocean and a freshwater spring.</title>
        <authorList>
            <person name="Yoon J.-H."/>
        </authorList>
    </citation>
    <scope>NUCLEOTIDE SEQUENCE [LARGE SCALE GENOMIC DNA]</scope>
    <source>
        <strain evidence="4 5">SSKS-13</strain>
    </source>
</reference>
<feature type="chain" id="PRO_5020801342" evidence="2">
    <location>
        <begin position="22"/>
        <end position="1547"/>
    </location>
</feature>
<feature type="signal peptide" evidence="2">
    <location>
        <begin position="1"/>
        <end position="21"/>
    </location>
</feature>
<gene>
    <name evidence="4" type="ORF">E5222_00105</name>
</gene>
<dbReference type="InterPro" id="IPR050909">
    <property type="entry name" value="Bact_Autotransporter_VF"/>
</dbReference>
<evidence type="ECO:0000259" key="3">
    <source>
        <dbReference type="SMART" id="SM00912"/>
    </source>
</evidence>
<dbReference type="PANTHER" id="PTHR12338">
    <property type="entry name" value="AUTOTRANSPORTER"/>
    <property type="match status" value="1"/>
</dbReference>
<name>A0A4T3F3T0_9SPHN</name>
<feature type="domain" description="Filamentous haemagglutinin FhaB/tRNA nuclease CdiA-like TPS" evidence="3">
    <location>
        <begin position="26"/>
        <end position="139"/>
    </location>
</feature>
<dbReference type="InterPro" id="IPR008638">
    <property type="entry name" value="FhaB/CdiA-like_TPS"/>
</dbReference>
<dbReference type="Gene3D" id="2.160.20.110">
    <property type="match status" value="2"/>
</dbReference>
<dbReference type="Pfam" id="PF05860">
    <property type="entry name" value="TPS"/>
    <property type="match status" value="1"/>
</dbReference>
<keyword evidence="2" id="KW-0732">Signal</keyword>
<dbReference type="SMART" id="SM00912">
    <property type="entry name" value="Haemagg_act"/>
    <property type="match status" value="1"/>
</dbReference>
<feature type="region of interest" description="Disordered" evidence="1">
    <location>
        <begin position="1499"/>
        <end position="1547"/>
    </location>
</feature>
<dbReference type="InterPro" id="IPR012334">
    <property type="entry name" value="Pectin_lyas_fold"/>
</dbReference>
<dbReference type="Pfam" id="PF18676">
    <property type="entry name" value="MBG_2"/>
    <property type="match status" value="5"/>
</dbReference>
<protein>
    <submittedName>
        <fullName evidence="4">Filamentous hemagglutinin N-terminal domain-containing protein</fullName>
    </submittedName>
</protein>
<comment type="caution">
    <text evidence="4">The sequence shown here is derived from an EMBL/GenBank/DDBJ whole genome shotgun (WGS) entry which is preliminary data.</text>
</comment>
<evidence type="ECO:0000256" key="2">
    <source>
        <dbReference type="SAM" id="SignalP"/>
    </source>
</evidence>
<keyword evidence="5" id="KW-1185">Reference proteome</keyword>
<accession>A0A4T3F3T0</accession>
<dbReference type="RefSeq" id="WP_136691453.1">
    <property type="nucleotide sequence ID" value="NZ_SSHH01000001.1"/>
</dbReference>
<dbReference type="InterPro" id="IPR011050">
    <property type="entry name" value="Pectin_lyase_fold/virulence"/>
</dbReference>
<dbReference type="Gene3D" id="3.30.160.710">
    <property type="match status" value="2"/>
</dbReference>
<dbReference type="InterPro" id="IPR041286">
    <property type="entry name" value="MBG_2"/>
</dbReference>
<organism evidence="4 5">
    <name type="scientific">Alteraurantiacibacter aquimixticola</name>
    <dbReference type="NCBI Taxonomy" id="2489173"/>
    <lineage>
        <taxon>Bacteria</taxon>
        <taxon>Pseudomonadati</taxon>
        <taxon>Pseudomonadota</taxon>
        <taxon>Alphaproteobacteria</taxon>
        <taxon>Sphingomonadales</taxon>
        <taxon>Erythrobacteraceae</taxon>
        <taxon>Alteraurantiacibacter</taxon>
    </lineage>
</organism>
<dbReference type="Proteomes" id="UP000309389">
    <property type="component" value="Unassembled WGS sequence"/>
</dbReference>
<sequence>MTNRTKIVLSASTILSSMALAATAQAQAVPSGGSVEAGSATISTTGNLQTITQTSERAVINWTDFSIASGSTVVFTQPAGNSATLNRVTGTAQSTIAGNLISNGAVYIVNPNGIQITSSGLVSTSSGFVASTLDITDDDFMAGAGTFGGDGTGTVSNRGTIVVGTNGYVGLLGGQVDAGGTIAAGTIVIGAVEAATLDLNGGGFLQLVMPGITPGSTHITLGAGSARAAVRGAVNLPGSVEATYVTGTNGNVTLSSVVTGAKVLVAGTGDVTVSGTTILAGSGPMVIGARGGISVNAALSSGADKVILRADAAGTGTGTVDFGTGGSLSFAGTGQAVDIFYNPASYAAPTNFSANLVGAGAATATLNAYMLVNDVNQLQAMDTNLAGIYALGRDIDASATAGWNGGAGFDPIGSSSNHFTGTLNGQGHVISGLTIDREYFNDIGLFASLESGSLIHDLSLDGGSVTGFYYTGALAARSTGGTIRNVSSSMAVTGDYDIGGLVGVADGTTIANAFVSGAVSGISNIGGLVGETNDVSINNAFVSGAVSGGSDVGGVIGFDILESVVSNVHVSGSITGSSFVGGVIGTGVLTNVSNAYWDTYSTGRGTAIGDNLSATVNATAVTSDPAQSAAANYAFTVGTYSSLDLTNTWFQAEGMRPILRSLANPAVGGVIDITNVYQLQLMGANLGASYRLANDIDASLADGSDISGIWDSRGFAPVGDGSTAFTGAFNGQGHVISGLTINRPDKDYIGLFGYSSGSIRDVGLLDVDLEGYEAVGGIAGVLLGSIDNAYVTGSITGYAASGGLAGYGGGVIQNSYTAVSLSGYSRTGGLVGNSYQLAISNSYSSGAVAGYQLVGGLIGVSEGNTVISKSYAAGAVSGTSDVGGLLGFNPDSTTTTTDSYWNMETTGRTGSLGRGTAIGGTGLTTEQMQQAASFTNWDISGTGGEDTIWRIYEGSTAPLLRSFLTPLTVSLADATVTYDGTMQSLDSGSYTLGSGGNPALVFGTLTGGVSGTDAGAYHFTDPVGLYSNQQGYDLMVGTGTLTIDPRAITVTADAQSRIYGDANPALTYTVGGQGLVGGDTLSGALATAATVTSNVGTYGITQGTLAASSNYTLTYVGADLTVTPRALSVVYTADAANRIYGDANPALTGSFSATGLVNGNTLSGTAIWTTLADLTSDVGSYGVTGSGLSASSNYTLNASQAPGNASALIVTPRALDVVYTADALSRIYGDANPVLTGSVAATGLVNGDTLSGTVSWASVAGVTSDIGSYAVTGSGLSAGSNYTLNASQAAGNASALTVTPRAVTVLADAASRIYGDANPALTYTVGGMGLANGDTLGGALATSATAASDVGTYGITHGTLAASPNYTLAYEGAELTITPRMLAIIADAQSRLFGFANPQLTYGVSGLVNGDSLTGALATAANVASLPGTYSIDLGTLAASANYVIDYTPAELTVMPVETESVSNVIGGGFGQAPGIGAGVSGNGAGAGEAGGAPTLNPVALSVDFGGTGGGSSNGAESNGGEGGEAPLPICPEGGDPASGSCQPSPG</sequence>
<dbReference type="NCBIfam" id="TIGR01901">
    <property type="entry name" value="adhes_NPXG"/>
    <property type="match status" value="1"/>
</dbReference>
<dbReference type="PANTHER" id="PTHR12338:SF5">
    <property type="entry name" value="ANTIGEN 43-RELATED"/>
    <property type="match status" value="1"/>
</dbReference>
<evidence type="ECO:0000256" key="1">
    <source>
        <dbReference type="SAM" id="MobiDB-lite"/>
    </source>
</evidence>
<feature type="compositionally biased region" description="Gly residues" evidence="1">
    <location>
        <begin position="1506"/>
        <end position="1524"/>
    </location>
</feature>
<dbReference type="OrthoDB" id="1776524at2"/>
<evidence type="ECO:0000313" key="4">
    <source>
        <dbReference type="EMBL" id="TIX50934.1"/>
    </source>
</evidence>
<dbReference type="SUPFAM" id="SSF51126">
    <property type="entry name" value="Pectin lyase-like"/>
    <property type="match status" value="1"/>
</dbReference>
<dbReference type="Gene3D" id="2.160.20.10">
    <property type="entry name" value="Single-stranded right-handed beta-helix, Pectin lyase-like"/>
    <property type="match status" value="1"/>
</dbReference>
<proteinExistence type="predicted"/>
<dbReference type="EMBL" id="SSHH01000001">
    <property type="protein sequence ID" value="TIX50934.1"/>
    <property type="molecule type" value="Genomic_DNA"/>
</dbReference>
<evidence type="ECO:0000313" key="5">
    <source>
        <dbReference type="Proteomes" id="UP000309389"/>
    </source>
</evidence>